<dbReference type="Proteomes" id="UP000029556">
    <property type="component" value="Unassembled WGS sequence"/>
</dbReference>
<organism evidence="2 3">
    <name type="scientific">Hoylesella buccalis DNF00853</name>
    <dbReference type="NCBI Taxonomy" id="1401074"/>
    <lineage>
        <taxon>Bacteria</taxon>
        <taxon>Pseudomonadati</taxon>
        <taxon>Bacteroidota</taxon>
        <taxon>Bacteroidia</taxon>
        <taxon>Bacteroidales</taxon>
        <taxon>Prevotellaceae</taxon>
        <taxon>Hoylesella</taxon>
    </lineage>
</organism>
<dbReference type="AlphaFoldDB" id="A0A096BS62"/>
<accession>A0A096BS62</accession>
<reference evidence="2 3" key="1">
    <citation type="submission" date="2014-07" db="EMBL/GenBank/DDBJ databases">
        <authorList>
            <person name="McCorrison J."/>
            <person name="Sanka R."/>
            <person name="Torralba M."/>
            <person name="Gillis M."/>
            <person name="Haft D.H."/>
            <person name="Methe B."/>
            <person name="Sutton G."/>
            <person name="Nelson K.E."/>
        </authorList>
    </citation>
    <scope>NUCLEOTIDE SEQUENCE [LARGE SCALE GENOMIC DNA]</scope>
    <source>
        <strain evidence="2 3">DNF00853</strain>
    </source>
</reference>
<dbReference type="OrthoDB" id="1096945at2"/>
<gene>
    <name evidence="2" type="ORF">HMPREF2137_02925</name>
</gene>
<evidence type="ECO:0000256" key="1">
    <source>
        <dbReference type="SAM" id="Phobius"/>
    </source>
</evidence>
<dbReference type="RefSeq" id="WP_036871977.1">
    <property type="nucleotide sequence ID" value="NZ_JRNN01000032.1"/>
</dbReference>
<keyword evidence="1" id="KW-0812">Transmembrane</keyword>
<proteinExistence type="predicted"/>
<dbReference type="EMBL" id="JRNN01000032">
    <property type="protein sequence ID" value="KGF36074.1"/>
    <property type="molecule type" value="Genomic_DNA"/>
</dbReference>
<comment type="caution">
    <text evidence="2">The sequence shown here is derived from an EMBL/GenBank/DDBJ whole genome shotgun (WGS) entry which is preliminary data.</text>
</comment>
<name>A0A096BS62_9BACT</name>
<feature type="transmembrane region" description="Helical" evidence="1">
    <location>
        <begin position="5"/>
        <end position="23"/>
    </location>
</feature>
<sequence>MKRKLMIALINVVVGLFAIYYSFSIRREAFIASHHKFIACQIIQLYPHSGSRTHPTALVIYHGKEYFTNIRSGKNLNIGYNDTTFHYDPLFDKVFCRDQRADKGIPLVFLLFLSSFLLWIDPSVKRSKARPKTQVLECNQNKTTK</sequence>
<keyword evidence="1" id="KW-0472">Membrane</keyword>
<evidence type="ECO:0000313" key="3">
    <source>
        <dbReference type="Proteomes" id="UP000029556"/>
    </source>
</evidence>
<keyword evidence="1" id="KW-1133">Transmembrane helix</keyword>
<evidence type="ECO:0000313" key="2">
    <source>
        <dbReference type="EMBL" id="KGF36074.1"/>
    </source>
</evidence>
<protein>
    <submittedName>
        <fullName evidence="2">Uncharacterized protein</fullName>
    </submittedName>
</protein>